<dbReference type="InterPro" id="IPR044808">
    <property type="entry name" value="ERF_plant"/>
</dbReference>
<dbReference type="Gene3D" id="3.30.730.10">
    <property type="entry name" value="AP2/ERF domain"/>
    <property type="match status" value="1"/>
</dbReference>
<comment type="subcellular location">
    <subcellularLocation>
        <location evidence="1">Nucleus</location>
    </subcellularLocation>
</comment>
<dbReference type="AlphaFoldDB" id="A0A0G3BAG1"/>
<organism evidence="8">
    <name type="scientific">Paeonia lactiflora</name>
    <name type="common">Chinese peony</name>
    <name type="synonym">Paeonia albiflora</name>
    <dbReference type="NCBI Taxonomy" id="35924"/>
    <lineage>
        <taxon>Eukaryota</taxon>
        <taxon>Viridiplantae</taxon>
        <taxon>Streptophyta</taxon>
        <taxon>Embryophyta</taxon>
        <taxon>Tracheophyta</taxon>
        <taxon>Spermatophyta</taxon>
        <taxon>Magnoliopsida</taxon>
        <taxon>eudicotyledons</taxon>
        <taxon>Gunneridae</taxon>
        <taxon>Pentapetalae</taxon>
        <taxon>Saxifragales</taxon>
        <taxon>Paeoniaceae</taxon>
        <taxon>Paeonia</taxon>
    </lineage>
</organism>
<evidence type="ECO:0000256" key="5">
    <source>
        <dbReference type="ARBA" id="ARBA00023242"/>
    </source>
</evidence>
<evidence type="ECO:0000256" key="1">
    <source>
        <dbReference type="ARBA" id="ARBA00004123"/>
    </source>
</evidence>
<dbReference type="FunFam" id="3.30.730.10:FF:000001">
    <property type="entry name" value="Ethylene-responsive transcription factor 2"/>
    <property type="match status" value="1"/>
</dbReference>
<keyword evidence="5" id="KW-0539">Nucleus</keyword>
<keyword evidence="2" id="KW-0805">Transcription regulation</keyword>
<dbReference type="PANTHER" id="PTHR31190:SF181">
    <property type="entry name" value="OS02G0764700 PROTEIN"/>
    <property type="match status" value="1"/>
</dbReference>
<feature type="region of interest" description="Disordered" evidence="6">
    <location>
        <begin position="194"/>
        <end position="222"/>
    </location>
</feature>
<dbReference type="GO" id="GO:0005634">
    <property type="term" value="C:nucleus"/>
    <property type="evidence" value="ECO:0007669"/>
    <property type="project" value="UniProtKB-SubCell"/>
</dbReference>
<name>A0A0G3BAG1_PAELC</name>
<feature type="compositionally biased region" description="Low complexity" evidence="6">
    <location>
        <begin position="202"/>
        <end position="218"/>
    </location>
</feature>
<dbReference type="Pfam" id="PF00847">
    <property type="entry name" value="AP2"/>
    <property type="match status" value="1"/>
</dbReference>
<keyword evidence="3" id="KW-0238">DNA-binding</keyword>
<evidence type="ECO:0000259" key="7">
    <source>
        <dbReference type="PROSITE" id="PS51032"/>
    </source>
</evidence>
<evidence type="ECO:0000256" key="3">
    <source>
        <dbReference type="ARBA" id="ARBA00023125"/>
    </source>
</evidence>
<evidence type="ECO:0000313" key="8">
    <source>
        <dbReference type="EMBL" id="AKJ26294.1"/>
    </source>
</evidence>
<dbReference type="EMBL" id="KP645368">
    <property type="protein sequence ID" value="AKJ26294.1"/>
    <property type="molecule type" value="mRNA"/>
</dbReference>
<dbReference type="GO" id="GO:0003700">
    <property type="term" value="F:DNA-binding transcription factor activity"/>
    <property type="evidence" value="ECO:0007669"/>
    <property type="project" value="InterPro"/>
</dbReference>
<dbReference type="PANTHER" id="PTHR31190">
    <property type="entry name" value="DNA-BINDING DOMAIN"/>
    <property type="match status" value="1"/>
</dbReference>
<dbReference type="InterPro" id="IPR036955">
    <property type="entry name" value="AP2/ERF_dom_sf"/>
</dbReference>
<accession>A0A0G3BAG1</accession>
<feature type="domain" description="AP2/ERF" evidence="7">
    <location>
        <begin position="137"/>
        <end position="194"/>
    </location>
</feature>
<proteinExistence type="evidence at transcript level"/>
<reference evidence="8" key="1">
    <citation type="submission" date="2015-01" db="EMBL/GenBank/DDBJ databases">
        <authorList>
            <person name="Gao S.-P."/>
            <person name="Xu J."/>
            <person name="Fan B.-Y."/>
            <person name="Shi G.-A."/>
        </authorList>
    </citation>
    <scope>NUCLEOTIDE SEQUENCE</scope>
    <source>
        <tissue evidence="8">Petal</tissue>
    </source>
</reference>
<dbReference type="CDD" id="cd00018">
    <property type="entry name" value="AP2"/>
    <property type="match status" value="1"/>
</dbReference>
<dbReference type="GO" id="GO:0009873">
    <property type="term" value="P:ethylene-activated signaling pathway"/>
    <property type="evidence" value="ECO:0007669"/>
    <property type="project" value="InterPro"/>
</dbReference>
<dbReference type="SUPFAM" id="SSF54171">
    <property type="entry name" value="DNA-binding domain"/>
    <property type="match status" value="1"/>
</dbReference>
<evidence type="ECO:0000256" key="2">
    <source>
        <dbReference type="ARBA" id="ARBA00023015"/>
    </source>
</evidence>
<evidence type="ECO:0000256" key="6">
    <source>
        <dbReference type="SAM" id="MobiDB-lite"/>
    </source>
</evidence>
<dbReference type="PRINTS" id="PR00367">
    <property type="entry name" value="ETHRSPELEMNT"/>
</dbReference>
<dbReference type="PROSITE" id="PS51032">
    <property type="entry name" value="AP2_ERF"/>
    <property type="match status" value="1"/>
</dbReference>
<evidence type="ECO:0000256" key="4">
    <source>
        <dbReference type="ARBA" id="ARBA00023163"/>
    </source>
</evidence>
<sequence length="264" mass="29219">MQMSYKRPHYAGESINHPSPPPQRLTSEQEVSVMVAALTNVISGGRAGPSKQGFRFECVATSRSTSTSTSASTQSIDHGVTIIPISDLDTCQFCKIKGCLGCNFFAPSQDDDGKRKTSPNKTIKKTTANKTINKKKNYRGVRQRPWGKWAAEIRDPRRATRVWLGTFETAEAAARAYDKAAIEFRGPRAKLNFPFPDNTLNHQASSSSSSSHSAQQQEEQSKINTLQEYEGIGRGIGKENELWDLIGDDGIQEWMRNMSFAGNP</sequence>
<keyword evidence="4" id="KW-0804">Transcription</keyword>
<dbReference type="InterPro" id="IPR001471">
    <property type="entry name" value="AP2/ERF_dom"/>
</dbReference>
<dbReference type="InterPro" id="IPR016177">
    <property type="entry name" value="DNA-bd_dom_sf"/>
</dbReference>
<protein>
    <submittedName>
        <fullName evidence="8">Ethylene-responsive transcription factor ERF 109-like protein</fullName>
    </submittedName>
</protein>
<feature type="region of interest" description="Disordered" evidence="6">
    <location>
        <begin position="1"/>
        <end position="28"/>
    </location>
</feature>
<dbReference type="GO" id="GO:0003677">
    <property type="term" value="F:DNA binding"/>
    <property type="evidence" value="ECO:0007669"/>
    <property type="project" value="UniProtKB-KW"/>
</dbReference>
<dbReference type="SMART" id="SM00380">
    <property type="entry name" value="AP2"/>
    <property type="match status" value="1"/>
</dbReference>